<dbReference type="AlphaFoldDB" id="A0A0A9BQS3"/>
<name>A0A0A9BQS3_ARUDO</name>
<accession>A0A0A9BQS3</accession>
<reference evidence="1" key="2">
    <citation type="journal article" date="2015" name="Data Brief">
        <title>Shoot transcriptome of the giant reed, Arundo donax.</title>
        <authorList>
            <person name="Barrero R.A."/>
            <person name="Guerrero F.D."/>
            <person name="Moolhuijzen P."/>
            <person name="Goolsby J.A."/>
            <person name="Tidwell J."/>
            <person name="Bellgard S.E."/>
            <person name="Bellgard M.I."/>
        </authorList>
    </citation>
    <scope>NUCLEOTIDE SEQUENCE</scope>
    <source>
        <tissue evidence="1">Shoot tissue taken approximately 20 cm above the soil surface</tissue>
    </source>
</reference>
<protein>
    <submittedName>
        <fullName evidence="1">Uncharacterized protein</fullName>
    </submittedName>
</protein>
<reference evidence="1" key="1">
    <citation type="submission" date="2014-09" db="EMBL/GenBank/DDBJ databases">
        <authorList>
            <person name="Magalhaes I.L.F."/>
            <person name="Oliveira U."/>
            <person name="Santos F.R."/>
            <person name="Vidigal T.H.D.A."/>
            <person name="Brescovit A.D."/>
            <person name="Santos A.J."/>
        </authorList>
    </citation>
    <scope>NUCLEOTIDE SEQUENCE</scope>
    <source>
        <tissue evidence="1">Shoot tissue taken approximately 20 cm above the soil surface</tissue>
    </source>
</reference>
<dbReference type="EMBL" id="GBRH01231566">
    <property type="protein sequence ID" value="JAD66329.1"/>
    <property type="molecule type" value="Transcribed_RNA"/>
</dbReference>
<proteinExistence type="predicted"/>
<evidence type="ECO:0000313" key="1">
    <source>
        <dbReference type="EMBL" id="JAD66329.1"/>
    </source>
</evidence>
<sequence length="33" mass="3608">MLASGIYELQGVQCNSISLHIKCKIVDTHIVGH</sequence>
<organism evidence="1">
    <name type="scientific">Arundo donax</name>
    <name type="common">Giant reed</name>
    <name type="synonym">Donax arundinaceus</name>
    <dbReference type="NCBI Taxonomy" id="35708"/>
    <lineage>
        <taxon>Eukaryota</taxon>
        <taxon>Viridiplantae</taxon>
        <taxon>Streptophyta</taxon>
        <taxon>Embryophyta</taxon>
        <taxon>Tracheophyta</taxon>
        <taxon>Spermatophyta</taxon>
        <taxon>Magnoliopsida</taxon>
        <taxon>Liliopsida</taxon>
        <taxon>Poales</taxon>
        <taxon>Poaceae</taxon>
        <taxon>PACMAD clade</taxon>
        <taxon>Arundinoideae</taxon>
        <taxon>Arundineae</taxon>
        <taxon>Arundo</taxon>
    </lineage>
</organism>